<dbReference type="SMART" id="SM00382">
    <property type="entry name" value="AAA"/>
    <property type="match status" value="2"/>
</dbReference>
<dbReference type="InterPro" id="IPR041569">
    <property type="entry name" value="AAA_lid_3"/>
</dbReference>
<reference evidence="10" key="1">
    <citation type="submission" date="2020-03" db="EMBL/GenBank/DDBJ databases">
        <title>FDA dAtabase for Regulatory Grade micrObial Sequences (FDA-ARGOS): Supporting development and validation of Infectious Disease Dx tests.</title>
        <authorList>
            <person name="Campos J."/>
            <person name="Goldberg B."/>
            <person name="Tallon L."/>
            <person name="Sadzewicz L."/>
            <person name="Vavikolanu K."/>
            <person name="Mehta A."/>
            <person name="Aluvathingal J."/>
            <person name="Nadendla S."/>
            <person name="Nandy P."/>
            <person name="Geyer C."/>
            <person name="Yan Y."/>
            <person name="Sichtig H."/>
        </authorList>
    </citation>
    <scope>NUCLEOTIDE SEQUENCE [LARGE SCALE GENOMIC DNA]</scope>
    <source>
        <strain evidence="10">FDAARGOS_652</strain>
    </source>
</reference>
<dbReference type="EMBL" id="JABWAB010000003">
    <property type="protein sequence ID" value="KAF6057787.1"/>
    <property type="molecule type" value="Genomic_DNA"/>
</dbReference>
<evidence type="ECO:0000256" key="4">
    <source>
        <dbReference type="ARBA" id="ARBA00022737"/>
    </source>
</evidence>
<comment type="similarity">
    <text evidence="2">Belongs to the AAA ATPase family.</text>
</comment>
<dbReference type="Pfam" id="PF00004">
    <property type="entry name" value="AAA"/>
    <property type="match status" value="2"/>
</dbReference>
<sequence>MAKGNQITSGIERKVYSLTCDLLDERTETNRSTLSGDELKDPFAGVESAKNLTINSVLVYVQSKDFELKRTKKSQLEKSISKVLKLIREDEENELHNNSPLEKDIDTASDTEGPDPSGSNLIEYKDPNLSNKSVTSMWNFDDKENEQNQDSDGTSMKRKAKDTAKSALKKQKRKFNHTPPEITFTNLGGLDNVTTQLLEIIGLPILHPEIYTSTGVEPPRGVLLYGPPGCGKTTIANALAGELKVPFINISAPSIVSGMSGESEKKLRELFEEAKSVAPCLIFMDEIDAITPKRDGGAQREMERRIVAQLLTLMDELTLDKTDNKPVIVIGATNRPDSLDSALRRAGRFDREICLNVPNETQRESILRAMTKNIRLKDGENFGYRELSKLTPGYVGADLKSLVTAAGVAAIKRIFETMSEQQDEGHQIQEDNMEIDPIVGKESEAILSKRFGSKTDIEQLSTIQKFLGRNPGPLTAEQLEPLFITYEDFVKALPTVQPTAKREGFATVPDVTWKNVGALAKVRMELHMCIVQPVKKPELYLKVGISAPSGVLMWGPPGCGKTLLAKAVANESRANFISVKGPELLNKYVGESEKAVRQVFQRAMASKPCIIFFDELDALVPRRDASMSESSSRVVNTLLTELDGLSDRNGVFVIGATNRPDMIDPAMLRPGRLDKTLYIELPSATERFEILKTITLANGTPIASNVDLEEISNDERCRNFSGADLSSLVKEAGISALKRNFFGSQKLEMLDASGFYNDSSPEEHIEIIREDFQRALFTVRPSVSDRDRLKYERLNKKLGWDVISEPNGATLSNTENSNKADMGN</sequence>
<comment type="caution">
    <text evidence="10">The sequence shown here is derived from an EMBL/GenBank/DDBJ whole genome shotgun (WGS) entry which is preliminary data.</text>
</comment>
<dbReference type="InterPro" id="IPR003960">
    <property type="entry name" value="ATPase_AAA_CS"/>
</dbReference>
<dbReference type="SUPFAM" id="SSF52540">
    <property type="entry name" value="P-loop containing nucleoside triphosphate hydrolases"/>
    <property type="match status" value="2"/>
</dbReference>
<comment type="subcellular location">
    <subcellularLocation>
        <location evidence="1">Nucleus</location>
    </subcellularLocation>
</comment>
<dbReference type="GO" id="GO:0005524">
    <property type="term" value="F:ATP binding"/>
    <property type="evidence" value="ECO:0007669"/>
    <property type="project" value="UniProtKB-KW"/>
</dbReference>
<dbReference type="PANTHER" id="PTHR23077:SF171">
    <property type="entry name" value="NUCLEAR VALOSIN-CONTAINING PROTEIN-LIKE"/>
    <property type="match status" value="1"/>
</dbReference>
<dbReference type="Proteomes" id="UP000590412">
    <property type="component" value="Unassembled WGS sequence"/>
</dbReference>
<dbReference type="Gene3D" id="3.40.50.300">
    <property type="entry name" value="P-loop containing nucleotide triphosphate hydrolases"/>
    <property type="match status" value="2"/>
</dbReference>
<evidence type="ECO:0000256" key="1">
    <source>
        <dbReference type="ARBA" id="ARBA00004123"/>
    </source>
</evidence>
<dbReference type="GO" id="GO:0016887">
    <property type="term" value="F:ATP hydrolysis activity"/>
    <property type="evidence" value="ECO:0007669"/>
    <property type="project" value="InterPro"/>
</dbReference>
<evidence type="ECO:0000313" key="10">
    <source>
        <dbReference type="EMBL" id="KAF6057787.1"/>
    </source>
</evidence>
<evidence type="ECO:0000256" key="2">
    <source>
        <dbReference type="ARBA" id="ARBA00006914"/>
    </source>
</evidence>
<dbReference type="PANTHER" id="PTHR23077">
    <property type="entry name" value="AAA-FAMILY ATPASE"/>
    <property type="match status" value="1"/>
</dbReference>
<evidence type="ECO:0000256" key="6">
    <source>
        <dbReference type="ARBA" id="ARBA00022840"/>
    </source>
</evidence>
<dbReference type="GO" id="GO:0042273">
    <property type="term" value="P:ribosomal large subunit biogenesis"/>
    <property type="evidence" value="ECO:0007669"/>
    <property type="project" value="EnsemblFungi"/>
</dbReference>
<proteinExistence type="inferred from homology"/>
<dbReference type="GO" id="GO:0000055">
    <property type="term" value="P:ribosomal large subunit export from nucleus"/>
    <property type="evidence" value="ECO:0007669"/>
    <property type="project" value="EnsemblFungi"/>
</dbReference>
<accession>A0A8X7TC00</accession>
<dbReference type="GO" id="GO:0030687">
    <property type="term" value="C:preribosome, large subunit precursor"/>
    <property type="evidence" value="ECO:0007669"/>
    <property type="project" value="EnsemblFungi"/>
</dbReference>
<dbReference type="PROSITE" id="PS00674">
    <property type="entry name" value="AAA"/>
    <property type="match status" value="1"/>
</dbReference>
<dbReference type="CDD" id="cd19530">
    <property type="entry name" value="RecA-like_NVL_r2-like"/>
    <property type="match status" value="1"/>
</dbReference>
<dbReference type="OrthoDB" id="27435at2759"/>
<dbReference type="Pfam" id="PF17862">
    <property type="entry name" value="AAA_lid_3"/>
    <property type="match status" value="2"/>
</dbReference>
<keyword evidence="3" id="KW-0597">Phosphoprotein</keyword>
<organism evidence="10 11">
    <name type="scientific">Candida parapsilosis</name>
    <name type="common">Yeast</name>
    <dbReference type="NCBI Taxonomy" id="5480"/>
    <lineage>
        <taxon>Eukaryota</taxon>
        <taxon>Fungi</taxon>
        <taxon>Dikarya</taxon>
        <taxon>Ascomycota</taxon>
        <taxon>Saccharomycotina</taxon>
        <taxon>Pichiomycetes</taxon>
        <taxon>Debaryomycetaceae</taxon>
        <taxon>Candida/Lodderomyces clade</taxon>
        <taxon>Candida</taxon>
    </lineage>
</organism>
<feature type="region of interest" description="Disordered" evidence="8">
    <location>
        <begin position="94"/>
        <end position="175"/>
    </location>
</feature>
<dbReference type="CDD" id="cd19518">
    <property type="entry name" value="RecA-like_NVL_r1-like"/>
    <property type="match status" value="1"/>
</dbReference>
<feature type="domain" description="AAA+ ATPase" evidence="9">
    <location>
        <begin position="547"/>
        <end position="683"/>
    </location>
</feature>
<dbReference type="AlphaFoldDB" id="A0A8X7TC00"/>
<dbReference type="Gene3D" id="1.10.8.60">
    <property type="match status" value="2"/>
</dbReference>
<evidence type="ECO:0000256" key="8">
    <source>
        <dbReference type="SAM" id="MobiDB-lite"/>
    </source>
</evidence>
<evidence type="ECO:0000256" key="3">
    <source>
        <dbReference type="ARBA" id="ARBA00022553"/>
    </source>
</evidence>
<dbReference type="InterPro" id="IPR003593">
    <property type="entry name" value="AAA+_ATPase"/>
</dbReference>
<dbReference type="GO" id="GO:1990275">
    <property type="term" value="F:preribosome binding"/>
    <property type="evidence" value="ECO:0007669"/>
    <property type="project" value="TreeGrafter"/>
</dbReference>
<feature type="compositionally biased region" description="Polar residues" evidence="8">
    <location>
        <begin position="128"/>
        <end position="138"/>
    </location>
</feature>
<evidence type="ECO:0000259" key="9">
    <source>
        <dbReference type="SMART" id="SM00382"/>
    </source>
</evidence>
<name>A0A8X7TC00_CANPA</name>
<dbReference type="FunFam" id="3.40.50.300:FF:000365">
    <property type="entry name" value="Ribosome biogenesis ATPase RIX7"/>
    <property type="match status" value="1"/>
</dbReference>
<dbReference type="InterPro" id="IPR003959">
    <property type="entry name" value="ATPase_AAA_core"/>
</dbReference>
<feature type="domain" description="AAA+ ATPase" evidence="9">
    <location>
        <begin position="218"/>
        <end position="359"/>
    </location>
</feature>
<evidence type="ECO:0000313" key="11">
    <source>
        <dbReference type="Proteomes" id="UP000590412"/>
    </source>
</evidence>
<keyword evidence="4" id="KW-0677">Repeat</keyword>
<gene>
    <name evidence="10" type="ORF">FOB60_002342</name>
</gene>
<dbReference type="InterPro" id="IPR027417">
    <property type="entry name" value="P-loop_NTPase"/>
</dbReference>
<protein>
    <submittedName>
        <fullName evidence="10">ATPase associated with various cellular activities (AAA) family protein</fullName>
    </submittedName>
</protein>
<keyword evidence="5" id="KW-0547">Nucleotide-binding</keyword>
<dbReference type="GO" id="GO:0003723">
    <property type="term" value="F:RNA binding"/>
    <property type="evidence" value="ECO:0007669"/>
    <property type="project" value="TreeGrafter"/>
</dbReference>
<keyword evidence="7" id="KW-0539">Nucleus</keyword>
<keyword evidence="6" id="KW-0067">ATP-binding</keyword>
<dbReference type="FunFam" id="1.10.8.60:FF:000110">
    <property type="entry name" value="Ribosome biogenesis ATPase RIX7"/>
    <property type="match status" value="1"/>
</dbReference>
<dbReference type="InterPro" id="IPR050168">
    <property type="entry name" value="AAA_ATPase_domain"/>
</dbReference>
<evidence type="ECO:0000256" key="5">
    <source>
        <dbReference type="ARBA" id="ARBA00022741"/>
    </source>
</evidence>
<evidence type="ECO:0000256" key="7">
    <source>
        <dbReference type="ARBA" id="ARBA00023242"/>
    </source>
</evidence>
<dbReference type="FunFam" id="3.40.50.300:FF:000018">
    <property type="entry name" value="Cell division control 48"/>
    <property type="match status" value="1"/>
</dbReference>
<dbReference type="GO" id="GO:0005730">
    <property type="term" value="C:nucleolus"/>
    <property type="evidence" value="ECO:0007669"/>
    <property type="project" value="EnsemblFungi"/>
</dbReference>